<evidence type="ECO:0000313" key="2">
    <source>
        <dbReference type="EMBL" id="CAA7050403.1"/>
    </source>
</evidence>
<keyword evidence="3" id="KW-1185">Reference proteome</keyword>
<proteinExistence type="predicted"/>
<sequence>MVLISSARSGFSPPSLSAAASMLRLASVEFAWVLVLLRFDLSPSELGVIREGKLQTSATVVCDRSLATEGIYGEGEFSMKVLKKFEAGLDIVLVGVGAVLRFGLSS</sequence>
<gene>
    <name evidence="1" type="ORF">MERR_LOCUS15476</name>
    <name evidence="2" type="ORF">MERR_LOCUS37638</name>
</gene>
<evidence type="ECO:0000313" key="3">
    <source>
        <dbReference type="Proteomes" id="UP000467841"/>
    </source>
</evidence>
<accession>A0A6D2IM77</accession>
<evidence type="ECO:0000313" key="1">
    <source>
        <dbReference type="EMBL" id="CAA7028241.1"/>
    </source>
</evidence>
<dbReference type="EMBL" id="CACVBM020001065">
    <property type="protein sequence ID" value="CAA7028241.1"/>
    <property type="molecule type" value="Genomic_DNA"/>
</dbReference>
<dbReference type="AlphaFoldDB" id="A0A6D2IM77"/>
<dbReference type="EMBL" id="CACVBM020001448">
    <property type="protein sequence ID" value="CAA7050403.1"/>
    <property type="molecule type" value="Genomic_DNA"/>
</dbReference>
<reference evidence="1 3" key="1">
    <citation type="submission" date="2020-01" db="EMBL/GenBank/DDBJ databases">
        <authorList>
            <person name="Mishra B."/>
        </authorList>
    </citation>
    <scope>NUCLEOTIDE SEQUENCE [LARGE SCALE GENOMIC DNA]</scope>
</reference>
<name>A0A6D2IM77_9BRAS</name>
<protein>
    <submittedName>
        <fullName evidence="1">Uncharacterized protein</fullName>
    </submittedName>
</protein>
<dbReference type="Proteomes" id="UP000467841">
    <property type="component" value="Unassembled WGS sequence"/>
</dbReference>
<organism evidence="1 3">
    <name type="scientific">Microthlaspi erraticum</name>
    <dbReference type="NCBI Taxonomy" id="1685480"/>
    <lineage>
        <taxon>Eukaryota</taxon>
        <taxon>Viridiplantae</taxon>
        <taxon>Streptophyta</taxon>
        <taxon>Embryophyta</taxon>
        <taxon>Tracheophyta</taxon>
        <taxon>Spermatophyta</taxon>
        <taxon>Magnoliopsida</taxon>
        <taxon>eudicotyledons</taxon>
        <taxon>Gunneridae</taxon>
        <taxon>Pentapetalae</taxon>
        <taxon>rosids</taxon>
        <taxon>malvids</taxon>
        <taxon>Brassicales</taxon>
        <taxon>Brassicaceae</taxon>
        <taxon>Coluteocarpeae</taxon>
        <taxon>Microthlaspi</taxon>
    </lineage>
</organism>